<feature type="chain" id="PRO_5045849260" evidence="2">
    <location>
        <begin position="25"/>
        <end position="339"/>
    </location>
</feature>
<evidence type="ECO:0000313" key="4">
    <source>
        <dbReference type="Proteomes" id="UP001595817"/>
    </source>
</evidence>
<dbReference type="RefSeq" id="WP_378155307.1">
    <property type="nucleotide sequence ID" value="NZ_JBHSEC010000019.1"/>
</dbReference>
<dbReference type="Proteomes" id="UP001595817">
    <property type="component" value="Unassembled WGS sequence"/>
</dbReference>
<feature type="region of interest" description="Disordered" evidence="1">
    <location>
        <begin position="311"/>
        <end position="339"/>
    </location>
</feature>
<reference evidence="4" key="1">
    <citation type="journal article" date="2019" name="Int. J. Syst. Evol. Microbiol.">
        <title>The Global Catalogue of Microorganisms (GCM) 10K type strain sequencing project: providing services to taxonomists for standard genome sequencing and annotation.</title>
        <authorList>
            <consortium name="The Broad Institute Genomics Platform"/>
            <consortium name="The Broad Institute Genome Sequencing Center for Infectious Disease"/>
            <person name="Wu L."/>
            <person name="Ma J."/>
        </authorList>
    </citation>
    <scope>NUCLEOTIDE SEQUENCE [LARGE SCALE GENOMIC DNA]</scope>
    <source>
        <strain evidence="4">CCUG 59778</strain>
    </source>
</reference>
<organism evidence="3 4">
    <name type="scientific">Chungangia koreensis</name>
    <dbReference type="NCBI Taxonomy" id="752657"/>
    <lineage>
        <taxon>Bacteria</taxon>
        <taxon>Bacillati</taxon>
        <taxon>Bacillota</taxon>
        <taxon>Bacilli</taxon>
        <taxon>Lactobacillales</taxon>
        <taxon>Chungangia</taxon>
    </lineage>
</organism>
<protein>
    <submittedName>
        <fullName evidence="3">Uncharacterized protein</fullName>
    </submittedName>
</protein>
<keyword evidence="2" id="KW-0732">Signal</keyword>
<comment type="caution">
    <text evidence="3">The sequence shown here is derived from an EMBL/GenBank/DDBJ whole genome shotgun (WGS) entry which is preliminary data.</text>
</comment>
<sequence length="339" mass="37512">MNKIQIALPALILFVLFAPNFVSADGFDELKTIESVEKTVQQVKEAADSTTKTSKDQAEESSLAKPITNTVETVSEEVEEPTIKTEPISKPVQKVIEKTKGTVQETTKKVEETVVKPITEKVVEPVVKPAEEQTKPIVEKIVEPVNDTIETVEEGIGESETIDVVEDTISNTEEKLDEIPVEQVVMEEEQLDTSDANGLDQDVSTNNHARVEDSYVTSTIESTPIMREDTFSQNRKGSIEKDRVVKQSHQPINKFPLNENPSFNNQAVTAQTIQVGSPSATKIFSTDLGVSAYFESLKMDFAAEIRWRNPEEAGKSQWSHAPPGEPPKSLSFLNDVNNI</sequence>
<evidence type="ECO:0000256" key="2">
    <source>
        <dbReference type="SAM" id="SignalP"/>
    </source>
</evidence>
<feature type="region of interest" description="Disordered" evidence="1">
    <location>
        <begin position="44"/>
        <end position="82"/>
    </location>
</feature>
<name>A0ABV8X7K1_9LACT</name>
<evidence type="ECO:0000313" key="3">
    <source>
        <dbReference type="EMBL" id="MFC4410920.1"/>
    </source>
</evidence>
<keyword evidence="4" id="KW-1185">Reference proteome</keyword>
<evidence type="ECO:0000256" key="1">
    <source>
        <dbReference type="SAM" id="MobiDB-lite"/>
    </source>
</evidence>
<gene>
    <name evidence="3" type="ORF">ACFOZY_10875</name>
</gene>
<proteinExistence type="predicted"/>
<accession>A0ABV8X7K1</accession>
<feature type="signal peptide" evidence="2">
    <location>
        <begin position="1"/>
        <end position="24"/>
    </location>
</feature>
<dbReference type="EMBL" id="JBHSEC010000019">
    <property type="protein sequence ID" value="MFC4410920.1"/>
    <property type="molecule type" value="Genomic_DNA"/>
</dbReference>